<accession>A0A8I2ZX69</accession>
<comment type="caution">
    <text evidence="1">The sequence shown here is derived from an EMBL/GenBank/DDBJ whole genome shotgun (WGS) entry which is preliminary data.</text>
</comment>
<dbReference type="AlphaFoldDB" id="A0A8I2ZX69"/>
<reference evidence="1" key="1">
    <citation type="journal article" date="2021" name="Mol. Plant Pathol.">
        <title>A 20-kb lineage-specific genomic region tames virulence in pathogenic amphidiploid Verticillium longisporum.</title>
        <authorList>
            <person name="Harting R."/>
            <person name="Starke J."/>
            <person name="Kusch H."/>
            <person name="Poggeler S."/>
            <person name="Maurus I."/>
            <person name="Schluter R."/>
            <person name="Landesfeind M."/>
            <person name="Bulla I."/>
            <person name="Nowrousian M."/>
            <person name="de Jonge R."/>
            <person name="Stahlhut G."/>
            <person name="Hoff K.J."/>
            <person name="Asshauer K.P."/>
            <person name="Thurmer A."/>
            <person name="Stanke M."/>
            <person name="Daniel R."/>
            <person name="Morgenstern B."/>
            <person name="Thomma B.P.H.J."/>
            <person name="Kronstad J.W."/>
            <person name="Braus-Stromeyer S.A."/>
            <person name="Braus G.H."/>
        </authorList>
    </citation>
    <scope>NUCLEOTIDE SEQUENCE</scope>
    <source>
        <strain evidence="1">Vl32</strain>
    </source>
</reference>
<protein>
    <submittedName>
        <fullName evidence="1">Uncharacterized protein</fullName>
    </submittedName>
</protein>
<evidence type="ECO:0000313" key="2">
    <source>
        <dbReference type="Proteomes" id="UP000689129"/>
    </source>
</evidence>
<organism evidence="1 2">
    <name type="scientific">Verticillium longisporum</name>
    <name type="common">Verticillium dahliae var. longisporum</name>
    <dbReference type="NCBI Taxonomy" id="100787"/>
    <lineage>
        <taxon>Eukaryota</taxon>
        <taxon>Fungi</taxon>
        <taxon>Dikarya</taxon>
        <taxon>Ascomycota</taxon>
        <taxon>Pezizomycotina</taxon>
        <taxon>Sordariomycetes</taxon>
        <taxon>Hypocreomycetidae</taxon>
        <taxon>Glomerellales</taxon>
        <taxon>Plectosphaerellaceae</taxon>
        <taxon>Verticillium</taxon>
    </lineage>
</organism>
<gene>
    <name evidence="1" type="ORF">HYQ45_002570</name>
</gene>
<sequence>MLNAFMRPTCNPLFSTGIISNSVNLTWLPTDYDRQEVDSTAVGCLRKQAPACAATISIAEVCNSSVGLRT</sequence>
<dbReference type="Proteomes" id="UP000689129">
    <property type="component" value="Unassembled WGS sequence"/>
</dbReference>
<evidence type="ECO:0000313" key="1">
    <source>
        <dbReference type="EMBL" id="KAG7140853.1"/>
    </source>
</evidence>
<name>A0A8I2ZX69_VERLO</name>
<dbReference type="EMBL" id="JAEMWZ010000040">
    <property type="protein sequence ID" value="KAG7140853.1"/>
    <property type="molecule type" value="Genomic_DNA"/>
</dbReference>
<proteinExistence type="predicted"/>